<dbReference type="SUPFAM" id="SSF52402">
    <property type="entry name" value="Adenine nucleotide alpha hydrolases-like"/>
    <property type="match status" value="1"/>
</dbReference>
<protein>
    <recommendedName>
        <fullName evidence="8">7-cyano-7-deazaguanine synthase</fullName>
        <ecNumber evidence="8">6.3.4.20</ecNumber>
    </recommendedName>
</protein>
<dbReference type="HAMAP" id="MF_01633">
    <property type="entry name" value="QueC"/>
    <property type="match status" value="1"/>
</dbReference>
<keyword evidence="2" id="KW-0436">Ligase</keyword>
<dbReference type="Gene3D" id="3.40.50.620">
    <property type="entry name" value="HUPs"/>
    <property type="match status" value="1"/>
</dbReference>
<comment type="pathway">
    <text evidence="1">Purine metabolism; 7-cyano-7-deazaguanine biosynthesis.</text>
</comment>
<evidence type="ECO:0000256" key="3">
    <source>
        <dbReference type="ARBA" id="ARBA00022723"/>
    </source>
</evidence>
<dbReference type="NCBIfam" id="TIGR00364">
    <property type="entry name" value="7-cyano-7-deazaguanine synthase QueC"/>
    <property type="match status" value="1"/>
</dbReference>
<proteinExistence type="inferred from homology"/>
<keyword evidence="6" id="KW-0067">ATP-binding</keyword>
<keyword evidence="4" id="KW-0547">Nucleotide-binding</keyword>
<organism evidence="10">
    <name type="scientific">Siphoviridae sp. ctgN495</name>
    <dbReference type="NCBI Taxonomy" id="2825608"/>
    <lineage>
        <taxon>Viruses</taxon>
        <taxon>Duplodnaviria</taxon>
        <taxon>Heunggongvirae</taxon>
        <taxon>Uroviricota</taxon>
        <taxon>Caudoviricetes</taxon>
    </lineage>
</organism>
<evidence type="ECO:0000256" key="7">
    <source>
        <dbReference type="ARBA" id="ARBA00037993"/>
    </source>
</evidence>
<evidence type="ECO:0000313" key="10">
    <source>
        <dbReference type="EMBL" id="DAF92084.1"/>
    </source>
</evidence>
<comment type="similarity">
    <text evidence="7">Belongs to the QueC family.</text>
</comment>
<evidence type="ECO:0000256" key="9">
    <source>
        <dbReference type="ARBA" id="ARBA00047890"/>
    </source>
</evidence>
<dbReference type="EC" id="6.3.4.20" evidence="8"/>
<dbReference type="GO" id="GO:0005524">
    <property type="term" value="F:ATP binding"/>
    <property type="evidence" value="ECO:0007669"/>
    <property type="project" value="UniProtKB-KW"/>
</dbReference>
<keyword evidence="3" id="KW-0479">Metal-binding</keyword>
<dbReference type="CDD" id="cd01995">
    <property type="entry name" value="QueC-like"/>
    <property type="match status" value="1"/>
</dbReference>
<name>A0A8S5UCA4_9CAUD</name>
<dbReference type="InterPro" id="IPR018317">
    <property type="entry name" value="QueC"/>
</dbReference>
<reference evidence="10" key="1">
    <citation type="journal article" date="2021" name="Proc. Natl. Acad. Sci. U.S.A.">
        <title>A Catalog of Tens of Thousands of Viruses from Human Metagenomes Reveals Hidden Associations with Chronic Diseases.</title>
        <authorList>
            <person name="Tisza M.J."/>
            <person name="Buck C.B."/>
        </authorList>
    </citation>
    <scope>NUCLEOTIDE SEQUENCE</scope>
    <source>
        <strain evidence="10">CtgN495</strain>
    </source>
</reference>
<keyword evidence="5" id="KW-0862">Zinc</keyword>
<dbReference type="PIRSF" id="PIRSF006293">
    <property type="entry name" value="ExsB"/>
    <property type="match status" value="1"/>
</dbReference>
<comment type="catalytic activity">
    <reaction evidence="9">
        <text>7-carboxy-7-carbaguanine + NH4(+) + 2 ATP = 7-cyano-7-carbaguanine + 2 AMP + 2 diphosphate + 2 H(+)</text>
        <dbReference type="Rhea" id="RHEA:27982"/>
        <dbReference type="ChEBI" id="CHEBI:15378"/>
        <dbReference type="ChEBI" id="CHEBI:28938"/>
        <dbReference type="ChEBI" id="CHEBI:30616"/>
        <dbReference type="ChEBI" id="CHEBI:33019"/>
        <dbReference type="ChEBI" id="CHEBI:45075"/>
        <dbReference type="ChEBI" id="CHEBI:61036"/>
        <dbReference type="ChEBI" id="CHEBI:456215"/>
        <dbReference type="EC" id="6.3.4.20"/>
    </reaction>
</comment>
<dbReference type="InterPro" id="IPR014729">
    <property type="entry name" value="Rossmann-like_a/b/a_fold"/>
</dbReference>
<evidence type="ECO:0000256" key="2">
    <source>
        <dbReference type="ARBA" id="ARBA00022598"/>
    </source>
</evidence>
<dbReference type="PANTHER" id="PTHR42914">
    <property type="entry name" value="7-CYANO-7-DEAZAGUANINE SYNTHASE"/>
    <property type="match status" value="1"/>
</dbReference>
<sequence>MKKALVLSSGGVDSTTCVGIAVKDVGSENVSTVSVFYGQKHNKELECADKVAEFYNVKHYVLDLSNVLQYSNCSLMKNSTEDIPMMSYAEQIEKNGEGKVSTYVPFRNGLMLSAVAALAQSIYPDDDVDIYLGAHADDAAGRAYADCSEEFTSAMNTAIVIGTYGKVRVVAPLVNLNKAGVVKLGLSIHVPYKYTWSCYAGGDKPCGHCGTCIDRAKAFEANGISDPALED</sequence>
<dbReference type="PANTHER" id="PTHR42914:SF1">
    <property type="entry name" value="7-CYANO-7-DEAZAGUANINE SYNTHASE"/>
    <property type="match status" value="1"/>
</dbReference>
<dbReference type="GO" id="GO:0016874">
    <property type="term" value="F:ligase activity"/>
    <property type="evidence" value="ECO:0007669"/>
    <property type="project" value="UniProtKB-KW"/>
</dbReference>
<evidence type="ECO:0000256" key="4">
    <source>
        <dbReference type="ARBA" id="ARBA00022741"/>
    </source>
</evidence>
<evidence type="ECO:0000256" key="8">
    <source>
        <dbReference type="ARBA" id="ARBA00039149"/>
    </source>
</evidence>
<dbReference type="Pfam" id="PF06508">
    <property type="entry name" value="QueC"/>
    <property type="match status" value="1"/>
</dbReference>
<evidence type="ECO:0000256" key="1">
    <source>
        <dbReference type="ARBA" id="ARBA00005061"/>
    </source>
</evidence>
<dbReference type="GO" id="GO:0046872">
    <property type="term" value="F:metal ion binding"/>
    <property type="evidence" value="ECO:0007669"/>
    <property type="project" value="UniProtKB-KW"/>
</dbReference>
<evidence type="ECO:0000256" key="6">
    <source>
        <dbReference type="ARBA" id="ARBA00022840"/>
    </source>
</evidence>
<dbReference type="EMBL" id="BK016063">
    <property type="protein sequence ID" value="DAF92084.1"/>
    <property type="molecule type" value="Genomic_DNA"/>
</dbReference>
<accession>A0A8S5UCA4</accession>
<evidence type="ECO:0000256" key="5">
    <source>
        <dbReference type="ARBA" id="ARBA00022833"/>
    </source>
</evidence>